<evidence type="ECO:0000256" key="1">
    <source>
        <dbReference type="ARBA" id="ARBA00010641"/>
    </source>
</evidence>
<evidence type="ECO:0000256" key="5">
    <source>
        <dbReference type="NCBIfam" id="TIGR02959"/>
    </source>
</evidence>
<evidence type="ECO:0000313" key="9">
    <source>
        <dbReference type="Proteomes" id="UP000092018"/>
    </source>
</evidence>
<evidence type="ECO:0000313" key="8">
    <source>
        <dbReference type="EMBL" id="ANO33288.1"/>
    </source>
</evidence>
<sequence>MKIEAIWSEYQASLKVFLLKNVSNADDVDDLLQEIMLKTHQNLHRIEDVNKLKPWLFQVANRAIIDFYRARARKDNFNPDDLWYENIEESLYQQMTHCVHPFIQALPEEEAKLLTAIEIEGLSQKEYAQQVGVAYSTLKSRVQKGRKLLLEVFNQCCDFSLNEQGELVDIHTKSGARSRSCSKC</sequence>
<comment type="similarity">
    <text evidence="1">Belongs to the sigma-70 factor family. ECF subfamily.</text>
</comment>
<dbReference type="NCBIfam" id="TIGR02937">
    <property type="entry name" value="sigma70-ECF"/>
    <property type="match status" value="1"/>
</dbReference>
<dbReference type="InterPro" id="IPR007627">
    <property type="entry name" value="RNA_pol_sigma70_r2"/>
</dbReference>
<dbReference type="Pfam" id="PF08281">
    <property type="entry name" value="Sigma70_r4_2"/>
    <property type="match status" value="1"/>
</dbReference>
<dbReference type="GO" id="GO:0016987">
    <property type="term" value="F:sigma factor activity"/>
    <property type="evidence" value="ECO:0007669"/>
    <property type="project" value="UniProtKB-KW"/>
</dbReference>
<keyword evidence="4" id="KW-0804">Transcription</keyword>
<evidence type="ECO:0000259" key="7">
    <source>
        <dbReference type="Pfam" id="PF08281"/>
    </source>
</evidence>
<dbReference type="SUPFAM" id="SSF88946">
    <property type="entry name" value="Sigma2 domain of RNA polymerase sigma factors"/>
    <property type="match status" value="1"/>
</dbReference>
<dbReference type="InterPro" id="IPR013325">
    <property type="entry name" value="RNA_pol_sigma_r2"/>
</dbReference>
<keyword evidence="3" id="KW-0731">Sigma factor</keyword>
<dbReference type="Gene3D" id="1.10.1740.10">
    <property type="match status" value="1"/>
</dbReference>
<keyword evidence="2" id="KW-0805">Transcription regulation</keyword>
<dbReference type="InterPro" id="IPR014304">
    <property type="entry name" value="RNA_pol_sigma-Z"/>
</dbReference>
<gene>
    <name evidence="8" type="ORF">A6E01_08705</name>
</gene>
<dbReference type="NCBIfam" id="TIGR02959">
    <property type="entry name" value="SigZ"/>
    <property type="match status" value="1"/>
</dbReference>
<dbReference type="EMBL" id="CP016177">
    <property type="protein sequence ID" value="ANO33288.1"/>
    <property type="molecule type" value="Genomic_DNA"/>
</dbReference>
<dbReference type="InterPro" id="IPR013249">
    <property type="entry name" value="RNA_pol_sigma70_r4_t2"/>
</dbReference>
<evidence type="ECO:0000256" key="3">
    <source>
        <dbReference type="ARBA" id="ARBA00023082"/>
    </source>
</evidence>
<evidence type="ECO:0000256" key="4">
    <source>
        <dbReference type="ARBA" id="ARBA00023163"/>
    </source>
</evidence>
<dbReference type="SUPFAM" id="SSF88659">
    <property type="entry name" value="Sigma3 and sigma4 domains of RNA polymerase sigma factors"/>
    <property type="match status" value="1"/>
</dbReference>
<dbReference type="Gene3D" id="1.10.10.10">
    <property type="entry name" value="Winged helix-like DNA-binding domain superfamily/Winged helix DNA-binding domain"/>
    <property type="match status" value="1"/>
</dbReference>
<dbReference type="CDD" id="cd06171">
    <property type="entry name" value="Sigma70_r4"/>
    <property type="match status" value="1"/>
</dbReference>
<evidence type="ECO:0000259" key="6">
    <source>
        <dbReference type="Pfam" id="PF04542"/>
    </source>
</evidence>
<dbReference type="GO" id="GO:0006352">
    <property type="term" value="P:DNA-templated transcription initiation"/>
    <property type="evidence" value="ECO:0007669"/>
    <property type="project" value="InterPro"/>
</dbReference>
<proteinExistence type="inferred from homology"/>
<reference evidence="8 9" key="1">
    <citation type="submission" date="2016-06" db="EMBL/GenBank/DDBJ databases">
        <title>Adaptive Radiation by Waves of Gene Transfer Leads to Fine-Scale Resource Partitioning in Marine Microbes.</title>
        <authorList>
            <person name="Hehemann J.-H."/>
            <person name="Arevalo P."/>
            <person name="Datta M.S."/>
            <person name="Yu X."/>
            <person name="Corzett C."/>
            <person name="Henschel A."/>
            <person name="Preheim S.P."/>
            <person name="Timberlake S."/>
            <person name="Alm E.J."/>
            <person name="Polz M.F."/>
        </authorList>
    </citation>
    <scope>NUCLEOTIDE SEQUENCE [LARGE SCALE GENOMIC DNA]</scope>
    <source>
        <strain evidence="8 9">FF50</strain>
    </source>
</reference>
<dbReference type="KEGG" id="vbr:A6E01_08705"/>
<organism evidence="8 9">
    <name type="scientific">Vibrio breoganii</name>
    <dbReference type="NCBI Taxonomy" id="553239"/>
    <lineage>
        <taxon>Bacteria</taxon>
        <taxon>Pseudomonadati</taxon>
        <taxon>Pseudomonadota</taxon>
        <taxon>Gammaproteobacteria</taxon>
        <taxon>Vibrionales</taxon>
        <taxon>Vibrionaceae</taxon>
        <taxon>Vibrio</taxon>
    </lineage>
</organism>
<evidence type="ECO:0000256" key="2">
    <source>
        <dbReference type="ARBA" id="ARBA00023015"/>
    </source>
</evidence>
<accession>A0AAN1CS74</accession>
<dbReference type="NCBIfam" id="NF007215">
    <property type="entry name" value="PRK09637.1"/>
    <property type="match status" value="1"/>
</dbReference>
<protein>
    <recommendedName>
        <fullName evidence="5">RNA polymerase sigma factor SigZ</fullName>
    </recommendedName>
</protein>
<dbReference type="Proteomes" id="UP000092018">
    <property type="component" value="Chromosome 1"/>
</dbReference>
<feature type="domain" description="RNA polymerase sigma-70 region 2" evidence="6">
    <location>
        <begin position="8"/>
        <end position="73"/>
    </location>
</feature>
<dbReference type="InterPro" id="IPR036388">
    <property type="entry name" value="WH-like_DNA-bd_sf"/>
</dbReference>
<dbReference type="AlphaFoldDB" id="A0AAN1CS74"/>
<dbReference type="PANTHER" id="PTHR43133:SF62">
    <property type="entry name" value="RNA POLYMERASE SIGMA FACTOR SIGZ"/>
    <property type="match status" value="1"/>
</dbReference>
<name>A0AAN1CS74_9VIBR</name>
<dbReference type="Pfam" id="PF04542">
    <property type="entry name" value="Sigma70_r2"/>
    <property type="match status" value="1"/>
</dbReference>
<dbReference type="GO" id="GO:0003677">
    <property type="term" value="F:DNA binding"/>
    <property type="evidence" value="ECO:0007669"/>
    <property type="project" value="InterPro"/>
</dbReference>
<dbReference type="PANTHER" id="PTHR43133">
    <property type="entry name" value="RNA POLYMERASE ECF-TYPE SIGMA FACTO"/>
    <property type="match status" value="1"/>
</dbReference>
<feature type="domain" description="RNA polymerase sigma factor 70 region 4 type 2" evidence="7">
    <location>
        <begin position="103"/>
        <end position="149"/>
    </location>
</feature>
<dbReference type="InterPro" id="IPR013324">
    <property type="entry name" value="RNA_pol_sigma_r3/r4-like"/>
</dbReference>
<dbReference type="InterPro" id="IPR039425">
    <property type="entry name" value="RNA_pol_sigma-70-like"/>
</dbReference>
<dbReference type="RefSeq" id="WP_065210086.1">
    <property type="nucleotide sequence ID" value="NZ_CP016177.1"/>
</dbReference>
<dbReference type="InterPro" id="IPR014284">
    <property type="entry name" value="RNA_pol_sigma-70_dom"/>
</dbReference>